<dbReference type="AlphaFoldDB" id="A0A8N1S4V9"/>
<proteinExistence type="predicted"/>
<feature type="compositionally biased region" description="Basic and acidic residues" evidence="1">
    <location>
        <begin position="95"/>
        <end position="109"/>
    </location>
</feature>
<dbReference type="GeneID" id="105423310"/>
<evidence type="ECO:0000313" key="2">
    <source>
        <dbReference type="Proteomes" id="UP000504615"/>
    </source>
</evidence>
<dbReference type="OrthoDB" id="10616672at2759"/>
<name>A0A8N1S4V9_9HYME</name>
<organism evidence="2 3">
    <name type="scientific">Pogonomyrmex barbatus</name>
    <name type="common">red harvester ant</name>
    <dbReference type="NCBI Taxonomy" id="144034"/>
    <lineage>
        <taxon>Eukaryota</taxon>
        <taxon>Metazoa</taxon>
        <taxon>Ecdysozoa</taxon>
        <taxon>Arthropoda</taxon>
        <taxon>Hexapoda</taxon>
        <taxon>Insecta</taxon>
        <taxon>Pterygota</taxon>
        <taxon>Neoptera</taxon>
        <taxon>Endopterygota</taxon>
        <taxon>Hymenoptera</taxon>
        <taxon>Apocrita</taxon>
        <taxon>Aculeata</taxon>
        <taxon>Formicoidea</taxon>
        <taxon>Formicidae</taxon>
        <taxon>Myrmicinae</taxon>
        <taxon>Pogonomyrmex</taxon>
    </lineage>
</organism>
<feature type="compositionally biased region" description="Basic and acidic residues" evidence="1">
    <location>
        <begin position="9"/>
        <end position="20"/>
    </location>
</feature>
<evidence type="ECO:0000313" key="3">
    <source>
        <dbReference type="RefSeq" id="XP_025073132.1"/>
    </source>
</evidence>
<reference evidence="3" key="1">
    <citation type="submission" date="2025-08" db="UniProtKB">
        <authorList>
            <consortium name="RefSeq"/>
        </authorList>
    </citation>
    <scope>IDENTIFICATION</scope>
</reference>
<protein>
    <submittedName>
        <fullName evidence="3">Uncharacterized protein LOC105423310</fullName>
    </submittedName>
</protein>
<sequence>MQWNGDEVVDSKEEKRRDSGTRSTSAWAYLGPAKWRRQRRLSVVATSEGFIFTTTKIQPELPNEAAGTHNGLWRNRALSVPAGAFSRAINAALKEPLETPPRNETDSHLSIKSKPSFVHV</sequence>
<accession>A0A8N1S4V9</accession>
<dbReference type="RefSeq" id="XP_025073132.1">
    <property type="nucleotide sequence ID" value="XM_025217347.1"/>
</dbReference>
<evidence type="ECO:0000256" key="1">
    <source>
        <dbReference type="SAM" id="MobiDB-lite"/>
    </source>
</evidence>
<feature type="region of interest" description="Disordered" evidence="1">
    <location>
        <begin position="1"/>
        <end position="24"/>
    </location>
</feature>
<dbReference type="Proteomes" id="UP000504615">
    <property type="component" value="Unplaced"/>
</dbReference>
<keyword evidence="2" id="KW-1185">Reference proteome</keyword>
<feature type="region of interest" description="Disordered" evidence="1">
    <location>
        <begin position="95"/>
        <end position="120"/>
    </location>
</feature>
<gene>
    <name evidence="3" type="primary">LOC105423310</name>
</gene>